<dbReference type="AlphaFoldDB" id="A0A7G1KN29"/>
<sequence length="59" mass="5904">MPRQVSPISTIEASVLFAAAFNCAAMAEYDFAAASIDAVPGPVSNGRIIASAATTNGST</sequence>
<organism evidence="2 3">
    <name type="scientific">Nocardia wallacei</name>
    <dbReference type="NCBI Taxonomy" id="480035"/>
    <lineage>
        <taxon>Bacteria</taxon>
        <taxon>Bacillati</taxon>
        <taxon>Actinomycetota</taxon>
        <taxon>Actinomycetes</taxon>
        <taxon>Mycobacteriales</taxon>
        <taxon>Nocardiaceae</taxon>
        <taxon>Nocardia</taxon>
    </lineage>
</organism>
<dbReference type="Proteomes" id="UP000516173">
    <property type="component" value="Chromosome"/>
</dbReference>
<accession>A0A7G1KN29</accession>
<gene>
    <name evidence="2" type="ORF">NWFMUON74_30710</name>
</gene>
<protein>
    <submittedName>
        <fullName evidence="2">Uncharacterized protein</fullName>
    </submittedName>
</protein>
<dbReference type="KEGG" id="nwl:NWFMUON74_30710"/>
<keyword evidence="1" id="KW-0732">Signal</keyword>
<reference evidence="2 3" key="1">
    <citation type="submission" date="2020-08" db="EMBL/GenBank/DDBJ databases">
        <title>Genome Sequencing of Nocardia wallacei strain FMUON74 and assembly.</title>
        <authorList>
            <person name="Toyokawa M."/>
            <person name="Uesaka K."/>
        </authorList>
    </citation>
    <scope>NUCLEOTIDE SEQUENCE [LARGE SCALE GENOMIC DNA]</scope>
    <source>
        <strain evidence="2 3">FMUON74</strain>
    </source>
</reference>
<feature type="chain" id="PRO_5039299705" evidence="1">
    <location>
        <begin position="28"/>
        <end position="59"/>
    </location>
</feature>
<dbReference type="EMBL" id="AP023396">
    <property type="protein sequence ID" value="BCK55299.1"/>
    <property type="molecule type" value="Genomic_DNA"/>
</dbReference>
<keyword evidence="3" id="KW-1185">Reference proteome</keyword>
<evidence type="ECO:0000313" key="2">
    <source>
        <dbReference type="EMBL" id="BCK55299.1"/>
    </source>
</evidence>
<evidence type="ECO:0000313" key="3">
    <source>
        <dbReference type="Proteomes" id="UP000516173"/>
    </source>
</evidence>
<evidence type="ECO:0000256" key="1">
    <source>
        <dbReference type="SAM" id="SignalP"/>
    </source>
</evidence>
<proteinExistence type="predicted"/>
<name>A0A7G1KN29_9NOCA</name>
<feature type="signal peptide" evidence="1">
    <location>
        <begin position="1"/>
        <end position="27"/>
    </location>
</feature>